<evidence type="ECO:0000256" key="4">
    <source>
        <dbReference type="ARBA" id="ARBA00022679"/>
    </source>
</evidence>
<dbReference type="HAMAP" id="MF_03152">
    <property type="entry name" value="TRM5"/>
    <property type="match status" value="1"/>
</dbReference>
<keyword evidence="3 10" id="KW-0489">Methyltransferase</keyword>
<dbReference type="GO" id="GO:0052906">
    <property type="term" value="F:tRNA (guanine(37)-N1)-methyltransferase activity"/>
    <property type="evidence" value="ECO:0007669"/>
    <property type="project" value="UniProtKB-UniRule"/>
</dbReference>
<dbReference type="SUPFAM" id="SSF53335">
    <property type="entry name" value="S-adenosyl-L-methionine-dependent methyltransferases"/>
    <property type="match status" value="1"/>
</dbReference>
<keyword evidence="6 10" id="KW-0819">tRNA processing</keyword>
<sequence>MVIKLFLRPHSSTLSILSPNILFPKVSSSPKFPMLSLCSMTTTILNQFPDPNLSYGPSLRKGTVPPILQSQPTLKTFTKPSLQYHPKELPEEDNDDYSLNEESFVRVFDIAALRLPAKDCFVFESRLRGHLLNWPRIRNIARVPGDDVVDDFVELLGNKRVDGDEDALVSLHRRIYGKAEGDGDPLSPVLYREELVKTFNSRGFVNFRNLERMSRPKKKKKKRDEARGEGKKRVSRDELAVVEVVEDEEQEGEDMRGLLGDEFRGKKWRGSTRLLLLDERYANKSSDELPEAIKAVMKENTRESIASTFEVVRCKLTLFYDYWQMNEILEDLLPEGMIIPSAFETVGHIAHLNLRDEHIPYKKLIAKVVLDKNKPKIQTVVNKIDAIHNDYRTMQLEVLAGNRSLVTTVVENGLRFHVDLATVYWNSRLATERQRLLNGFTRSDVVCDVFCGVGPIAIAAAKIVKRVYANDLNPCAIEYLERNCVLNKLERKIETFNMDGRRFIIAMFSSEKAHSITQVVMNLPKDAAEYLDAFRGILRERPRDKEFTMPRIHLYGFSKARDPEFDFHERIRIALSEVAVDVGMHRVRLVAPGKWMLCASFILPKSVAFARPVLDT</sequence>
<dbReference type="EC" id="2.1.1.228" evidence="10"/>
<dbReference type="InterPro" id="IPR025792">
    <property type="entry name" value="tRNA_Gua_MeTrfase_euk"/>
</dbReference>
<dbReference type="Pfam" id="PF02475">
    <property type="entry name" value="TRM5-TYW2_MTfase"/>
    <property type="match status" value="1"/>
</dbReference>
<dbReference type="GO" id="GO:0002939">
    <property type="term" value="P:tRNA N1-guanine methylation"/>
    <property type="evidence" value="ECO:0007669"/>
    <property type="project" value="TreeGrafter"/>
</dbReference>
<comment type="subunit">
    <text evidence="10">Monomer.</text>
</comment>
<dbReference type="GO" id="GO:0070901">
    <property type="term" value="P:mitochondrial tRNA methylation"/>
    <property type="evidence" value="ECO:0007669"/>
    <property type="project" value="UniProtKB-ARBA"/>
</dbReference>
<keyword evidence="13" id="KW-1185">Reference proteome</keyword>
<dbReference type="FunFam" id="3.40.50.150:FF:000225">
    <property type="entry name" value="tRNA (guanine(37)-N1)-methyltransferase"/>
    <property type="match status" value="1"/>
</dbReference>
<evidence type="ECO:0000256" key="7">
    <source>
        <dbReference type="ARBA" id="ARBA00023128"/>
    </source>
</evidence>
<comment type="similarity">
    <text evidence="10">Belongs to the TRM5 / TYW2 family.</text>
</comment>
<dbReference type="Gene3D" id="3.40.50.150">
    <property type="entry name" value="Vaccinia Virus protein VP39"/>
    <property type="match status" value="1"/>
</dbReference>
<feature type="binding site" evidence="10">
    <location>
        <begin position="471"/>
        <end position="472"/>
    </location>
    <ligand>
        <name>S-adenosyl-L-methionine</name>
        <dbReference type="ChEBI" id="CHEBI:59789"/>
    </ligand>
</feature>
<feature type="domain" description="SAM-dependent methyltransferase TRM5/TYW2-type" evidence="11">
    <location>
        <begin position="343"/>
        <end position="605"/>
    </location>
</feature>
<dbReference type="Pfam" id="PF25133">
    <property type="entry name" value="TYW2_N_2"/>
    <property type="match status" value="1"/>
</dbReference>
<evidence type="ECO:0000256" key="8">
    <source>
        <dbReference type="ARBA" id="ARBA00023242"/>
    </source>
</evidence>
<evidence type="ECO:0000256" key="10">
    <source>
        <dbReference type="HAMAP-Rule" id="MF_03152"/>
    </source>
</evidence>
<evidence type="ECO:0000256" key="1">
    <source>
        <dbReference type="ARBA" id="ARBA00009775"/>
    </source>
</evidence>
<dbReference type="InterPro" id="IPR056744">
    <property type="entry name" value="TRM5/TYW2-like_N"/>
</dbReference>
<dbReference type="EMBL" id="VOIH02000002">
    <property type="protein sequence ID" value="KAF3453578.1"/>
    <property type="molecule type" value="Genomic_DNA"/>
</dbReference>
<name>A0A8K0MPU8_9ROSA</name>
<feature type="binding site" evidence="10">
    <location>
        <position position="522"/>
    </location>
    <ligand>
        <name>S-adenosyl-L-methionine</name>
        <dbReference type="ChEBI" id="CHEBI:59789"/>
    </ligand>
</feature>
<keyword evidence="8 10" id="KW-0539">Nucleus</keyword>
<comment type="similarity">
    <text evidence="1">Belongs to the class I-like SAM-binding methyltransferase superfamily. TRM5/TYW2 family.</text>
</comment>
<evidence type="ECO:0000256" key="6">
    <source>
        <dbReference type="ARBA" id="ARBA00022694"/>
    </source>
</evidence>
<dbReference type="CDD" id="cd02440">
    <property type="entry name" value="AdoMet_MTases"/>
    <property type="match status" value="1"/>
</dbReference>
<evidence type="ECO:0000259" key="11">
    <source>
        <dbReference type="PROSITE" id="PS51684"/>
    </source>
</evidence>
<evidence type="ECO:0000313" key="13">
    <source>
        <dbReference type="Proteomes" id="UP000796880"/>
    </source>
</evidence>
<dbReference type="InterPro" id="IPR056743">
    <property type="entry name" value="TRM5-TYW2-like_MTfase"/>
</dbReference>
<dbReference type="FunFam" id="3.30.300.110:FF:000001">
    <property type="entry name" value="tRNA (guanine(37)-N1)-methyltransferase"/>
    <property type="match status" value="1"/>
</dbReference>
<organism evidence="12 13">
    <name type="scientific">Rhamnella rubrinervis</name>
    <dbReference type="NCBI Taxonomy" id="2594499"/>
    <lineage>
        <taxon>Eukaryota</taxon>
        <taxon>Viridiplantae</taxon>
        <taxon>Streptophyta</taxon>
        <taxon>Embryophyta</taxon>
        <taxon>Tracheophyta</taxon>
        <taxon>Spermatophyta</taxon>
        <taxon>Magnoliopsida</taxon>
        <taxon>eudicotyledons</taxon>
        <taxon>Gunneridae</taxon>
        <taxon>Pentapetalae</taxon>
        <taxon>rosids</taxon>
        <taxon>fabids</taxon>
        <taxon>Rosales</taxon>
        <taxon>Rhamnaceae</taxon>
        <taxon>rhamnoid group</taxon>
        <taxon>Rhamneae</taxon>
        <taxon>Rhamnella</taxon>
    </lineage>
</organism>
<dbReference type="PROSITE" id="PS51684">
    <property type="entry name" value="SAM_MT_TRM5_TYW2"/>
    <property type="match status" value="1"/>
</dbReference>
<keyword evidence="5 10" id="KW-0949">S-adenosyl-L-methionine</keyword>
<comment type="catalytic activity">
    <reaction evidence="9 10">
        <text>guanosine(37) in tRNA + S-adenosyl-L-methionine = N(1)-methylguanosine(37) in tRNA + S-adenosyl-L-homocysteine + H(+)</text>
        <dbReference type="Rhea" id="RHEA:36899"/>
        <dbReference type="Rhea" id="RHEA-COMP:10145"/>
        <dbReference type="Rhea" id="RHEA-COMP:10147"/>
        <dbReference type="ChEBI" id="CHEBI:15378"/>
        <dbReference type="ChEBI" id="CHEBI:57856"/>
        <dbReference type="ChEBI" id="CHEBI:59789"/>
        <dbReference type="ChEBI" id="CHEBI:73542"/>
        <dbReference type="ChEBI" id="CHEBI:74269"/>
        <dbReference type="EC" id="2.1.1.228"/>
    </reaction>
</comment>
<keyword evidence="7 10" id="KW-0496">Mitochondrion</keyword>
<dbReference type="GO" id="GO:0005634">
    <property type="term" value="C:nucleus"/>
    <property type="evidence" value="ECO:0007669"/>
    <property type="project" value="UniProtKB-SubCell"/>
</dbReference>
<dbReference type="OrthoDB" id="408788at2759"/>
<comment type="caution">
    <text evidence="12">The sequence shown here is derived from an EMBL/GenBank/DDBJ whole genome shotgun (WGS) entry which is preliminary data.</text>
</comment>
<dbReference type="PANTHER" id="PTHR23245">
    <property type="entry name" value="TRNA METHYLTRANSFERASE"/>
    <property type="match status" value="1"/>
</dbReference>
<comment type="subcellular location">
    <subcellularLocation>
        <location evidence="10">Mitochondrion matrix</location>
    </subcellularLocation>
    <subcellularLocation>
        <location evidence="10">Nucleus</location>
    </subcellularLocation>
    <subcellularLocation>
        <location evidence="10">Cytoplasm</location>
    </subcellularLocation>
    <text evidence="10">Predominantly in the mitochondria and in the nucleus.</text>
</comment>
<dbReference type="Proteomes" id="UP000796880">
    <property type="component" value="Unassembled WGS sequence"/>
</dbReference>
<evidence type="ECO:0000256" key="5">
    <source>
        <dbReference type="ARBA" id="ARBA00022691"/>
    </source>
</evidence>
<proteinExistence type="inferred from homology"/>
<feature type="binding site" evidence="10">
    <location>
        <begin position="499"/>
        <end position="500"/>
    </location>
    <ligand>
        <name>S-adenosyl-L-methionine</name>
        <dbReference type="ChEBI" id="CHEBI:59789"/>
    </ligand>
</feature>
<dbReference type="GO" id="GO:0005759">
    <property type="term" value="C:mitochondrial matrix"/>
    <property type="evidence" value="ECO:0007669"/>
    <property type="project" value="UniProtKB-SubCell"/>
</dbReference>
<gene>
    <name evidence="12" type="ORF">FNV43_RR04018</name>
</gene>
<evidence type="ECO:0000313" key="12">
    <source>
        <dbReference type="EMBL" id="KAF3453578.1"/>
    </source>
</evidence>
<protein>
    <recommendedName>
        <fullName evidence="10">tRNA (guanine(37)-N1)-methyltransferase</fullName>
        <ecNumber evidence="10">2.1.1.228</ecNumber>
    </recommendedName>
    <alternativeName>
        <fullName evidence="10">M1G-methyltransferase</fullName>
    </alternativeName>
    <alternativeName>
        <fullName evidence="10">tRNA [GM37] methyltransferase</fullName>
    </alternativeName>
    <alternativeName>
        <fullName evidence="10">tRNA methyltransferase 5 homolog</fullName>
    </alternativeName>
</protein>
<evidence type="ECO:0000256" key="2">
    <source>
        <dbReference type="ARBA" id="ARBA00022490"/>
    </source>
</evidence>
<dbReference type="PANTHER" id="PTHR23245:SF43">
    <property type="entry name" value="TRNA (GUANINE(37)-N1)-METHYLTRANSFERASE 2"/>
    <property type="match status" value="1"/>
</dbReference>
<dbReference type="InterPro" id="IPR029063">
    <property type="entry name" value="SAM-dependent_MTases_sf"/>
</dbReference>
<keyword evidence="4 10" id="KW-0808">Transferase</keyword>
<evidence type="ECO:0000256" key="3">
    <source>
        <dbReference type="ARBA" id="ARBA00022603"/>
    </source>
</evidence>
<dbReference type="Gene3D" id="3.30.300.110">
    <property type="entry name" value="Met-10+ protein-like domains"/>
    <property type="match status" value="1"/>
</dbReference>
<keyword evidence="2 10" id="KW-0963">Cytoplasm</keyword>
<feature type="binding site" evidence="10">
    <location>
        <position position="433"/>
    </location>
    <ligand>
        <name>S-adenosyl-L-methionine</name>
        <dbReference type="ChEBI" id="CHEBI:59789"/>
    </ligand>
</feature>
<dbReference type="AlphaFoldDB" id="A0A8K0MPU8"/>
<evidence type="ECO:0000256" key="9">
    <source>
        <dbReference type="ARBA" id="ARBA00047783"/>
    </source>
</evidence>
<dbReference type="InterPro" id="IPR030382">
    <property type="entry name" value="MeTrfase_TRM5/TYW2"/>
</dbReference>
<accession>A0A8K0MPU8</accession>
<reference evidence="12" key="1">
    <citation type="submission" date="2020-03" db="EMBL/GenBank/DDBJ databases">
        <title>A high-quality chromosome-level genome assembly of a woody plant with both climbing and erect habits, Rhamnella rubrinervis.</title>
        <authorList>
            <person name="Lu Z."/>
            <person name="Yang Y."/>
            <person name="Zhu X."/>
            <person name="Sun Y."/>
        </authorList>
    </citation>
    <scope>NUCLEOTIDE SEQUENCE</scope>
    <source>
        <strain evidence="12">BYM</strain>
        <tissue evidence="12">Leaf</tissue>
    </source>
</reference>
<comment type="function">
    <text evidence="10">Specifically methylates the N1 position of guanosine-37 in various cytoplasmic and mitochondrial tRNAs. Methylation is not dependent on the nature of the nucleoside 5' of the target nucleoside. This is the first step in the biosynthesis of wybutosine (yW), a modified base adjacent to the anticodon of tRNAs and required for accurate decoding.</text>
</comment>